<dbReference type="Gene3D" id="3.30.457.10">
    <property type="entry name" value="Copper amine oxidase-like, N-terminal domain"/>
    <property type="match status" value="1"/>
</dbReference>
<dbReference type="KEGG" id="pka:PQ456_13780"/>
<proteinExistence type="predicted"/>
<dbReference type="GO" id="GO:0008745">
    <property type="term" value="F:N-acetylmuramoyl-L-alanine amidase activity"/>
    <property type="evidence" value="ECO:0007669"/>
    <property type="project" value="InterPro"/>
</dbReference>
<accession>A0AAX3LXA9</accession>
<dbReference type="SUPFAM" id="SSF55383">
    <property type="entry name" value="Copper amine oxidase, domain N"/>
    <property type="match status" value="1"/>
</dbReference>
<keyword evidence="3" id="KW-0732">Signal</keyword>
<feature type="region of interest" description="Disordered" evidence="2">
    <location>
        <begin position="272"/>
        <end position="297"/>
    </location>
</feature>
<sequence>MKKFAFLLFLFAFMWSFPHISDAATNTRVVLDGQQLSIPEDVQNIDGSVMVPIRVISQELGYQVTWDQDAGKVAIDGEGKSITLNIGKKSAFVDNQTYTLNTAPVVQNGTTLVPIRLVSEQMGIKVNWNNSDKIVTLATTGTSTGGGTTSESGSNAENGLALVNGISFSESRLLVTLDKNVAPKVSKMDSPNRIVIDLPNSDFGGGFGQSASAGQIQTLAVENNDKVSQIRYSQYSTDPSSVRIVIDLNNKQNYEVFNEGNGLLIVDLTPDNGTTPKPTVPTTTEGTTQGGSSVGNDGKKVVVIDAGHGYQDPGAIGSVSSEKALNLAVALKVEAILKQDPNIDVVLTRSDDTFLELKQRVKVAEKLNADLFVSIHANSSSSSAASGTETYYQRSNSKKLAQTIHKYLVAATGFKDRGVQYGNFHVIRETTMPAVLLEVGFISNKSEEAKMNDASRQQAVADGVVKGIKEYLGVS</sequence>
<evidence type="ECO:0000256" key="3">
    <source>
        <dbReference type="SAM" id="SignalP"/>
    </source>
</evidence>
<evidence type="ECO:0000313" key="6">
    <source>
        <dbReference type="Proteomes" id="UP001220509"/>
    </source>
</evidence>
<dbReference type="Pfam" id="PF07833">
    <property type="entry name" value="Cu_amine_oxidN1"/>
    <property type="match status" value="1"/>
</dbReference>
<name>A0AAX3LXA9_9BACL</name>
<organism evidence="5 6">
    <name type="scientific">Paenibacillus kyungheensis</name>
    <dbReference type="NCBI Taxonomy" id="1452732"/>
    <lineage>
        <taxon>Bacteria</taxon>
        <taxon>Bacillati</taxon>
        <taxon>Bacillota</taxon>
        <taxon>Bacilli</taxon>
        <taxon>Bacillales</taxon>
        <taxon>Paenibacillaceae</taxon>
        <taxon>Paenibacillus</taxon>
    </lineage>
</organism>
<gene>
    <name evidence="5" type="ORF">PQ456_13780</name>
</gene>
<keyword evidence="6" id="KW-1185">Reference proteome</keyword>
<dbReference type="InterPro" id="IPR050695">
    <property type="entry name" value="N-acetylmuramoyl_amidase_3"/>
</dbReference>
<dbReference type="GO" id="GO:0030288">
    <property type="term" value="C:outer membrane-bounded periplasmic space"/>
    <property type="evidence" value="ECO:0007669"/>
    <property type="project" value="TreeGrafter"/>
</dbReference>
<dbReference type="InterPro" id="IPR002508">
    <property type="entry name" value="MurNAc-LAA_cat"/>
</dbReference>
<evidence type="ECO:0000256" key="2">
    <source>
        <dbReference type="SAM" id="MobiDB-lite"/>
    </source>
</evidence>
<feature type="compositionally biased region" description="Low complexity" evidence="2">
    <location>
        <begin position="273"/>
        <end position="287"/>
    </location>
</feature>
<dbReference type="GO" id="GO:0009253">
    <property type="term" value="P:peptidoglycan catabolic process"/>
    <property type="evidence" value="ECO:0007669"/>
    <property type="project" value="InterPro"/>
</dbReference>
<dbReference type="PANTHER" id="PTHR30404:SF0">
    <property type="entry name" value="N-ACETYLMURAMOYL-L-ALANINE AMIDASE AMIC"/>
    <property type="match status" value="1"/>
</dbReference>
<dbReference type="InterPro" id="IPR012854">
    <property type="entry name" value="Cu_amine_oxidase-like_N"/>
</dbReference>
<dbReference type="Pfam" id="PF11741">
    <property type="entry name" value="AMIN"/>
    <property type="match status" value="1"/>
</dbReference>
<dbReference type="Gene3D" id="2.60.40.3500">
    <property type="match status" value="1"/>
</dbReference>
<dbReference type="CDD" id="cd02696">
    <property type="entry name" value="MurNAc-LAA"/>
    <property type="match status" value="1"/>
</dbReference>
<evidence type="ECO:0000259" key="4">
    <source>
        <dbReference type="SMART" id="SM00646"/>
    </source>
</evidence>
<dbReference type="RefSeq" id="WP_273612810.1">
    <property type="nucleotide sequence ID" value="NZ_CP117416.1"/>
</dbReference>
<protein>
    <submittedName>
        <fullName evidence="5">N-acetylmuramoyl-L-alanine amidase family protein</fullName>
    </submittedName>
</protein>
<dbReference type="PANTHER" id="PTHR30404">
    <property type="entry name" value="N-ACETYLMURAMOYL-L-ALANINE AMIDASE"/>
    <property type="match status" value="1"/>
</dbReference>
<dbReference type="SMART" id="SM00646">
    <property type="entry name" value="Ami_3"/>
    <property type="match status" value="1"/>
</dbReference>
<evidence type="ECO:0000256" key="1">
    <source>
        <dbReference type="ARBA" id="ARBA00022801"/>
    </source>
</evidence>
<dbReference type="EMBL" id="CP117416">
    <property type="protein sequence ID" value="WCT54270.1"/>
    <property type="molecule type" value="Genomic_DNA"/>
</dbReference>
<feature type="chain" id="PRO_5043601178" evidence="3">
    <location>
        <begin position="24"/>
        <end position="475"/>
    </location>
</feature>
<reference evidence="5 6" key="1">
    <citation type="submission" date="2023-02" db="EMBL/GenBank/DDBJ databases">
        <title>Genome sequence of Paenibacillus kyungheensis KACC 18744.</title>
        <authorList>
            <person name="Kim S."/>
            <person name="Heo J."/>
            <person name="Kwon S.-W."/>
        </authorList>
    </citation>
    <scope>NUCLEOTIDE SEQUENCE [LARGE SCALE GENOMIC DNA]</scope>
    <source>
        <strain evidence="5 6">KACC 18744</strain>
    </source>
</reference>
<dbReference type="Gene3D" id="3.40.630.40">
    <property type="entry name" value="Zn-dependent exopeptidases"/>
    <property type="match status" value="1"/>
</dbReference>
<evidence type="ECO:0000313" key="5">
    <source>
        <dbReference type="EMBL" id="WCT54270.1"/>
    </source>
</evidence>
<dbReference type="Proteomes" id="UP001220509">
    <property type="component" value="Chromosome"/>
</dbReference>
<feature type="domain" description="MurNAc-LAA" evidence="4">
    <location>
        <begin position="361"/>
        <end position="469"/>
    </location>
</feature>
<dbReference type="SUPFAM" id="SSF53187">
    <property type="entry name" value="Zn-dependent exopeptidases"/>
    <property type="match status" value="1"/>
</dbReference>
<dbReference type="InterPro" id="IPR036582">
    <property type="entry name" value="Mao_N_sf"/>
</dbReference>
<dbReference type="AlphaFoldDB" id="A0AAX3LXA9"/>
<keyword evidence="1" id="KW-0378">Hydrolase</keyword>
<feature type="signal peptide" evidence="3">
    <location>
        <begin position="1"/>
        <end position="23"/>
    </location>
</feature>
<dbReference type="InterPro" id="IPR021731">
    <property type="entry name" value="AMIN_dom"/>
</dbReference>
<dbReference type="Pfam" id="PF01520">
    <property type="entry name" value="Amidase_3"/>
    <property type="match status" value="1"/>
</dbReference>